<dbReference type="Gene3D" id="3.90.1180.10">
    <property type="entry name" value="Ribosomal protein L13"/>
    <property type="match status" value="1"/>
</dbReference>
<evidence type="ECO:0000256" key="1">
    <source>
        <dbReference type="ARBA" id="ARBA00006227"/>
    </source>
</evidence>
<dbReference type="PANTHER" id="PTHR11545:SF2">
    <property type="entry name" value="LARGE RIBOSOMAL SUBUNIT PROTEIN UL13M"/>
    <property type="match status" value="1"/>
</dbReference>
<sequence length="144" mass="16602">MMNKTFVPKQNKASQWYLIDAKNQTLGRLSTRIASTLKGKNNCNYTPHQINNAYIIIINAKDILISGNKKSQKLYYRHSGRPGGLKIETFEQLQKRIPTRIIEKSVKGMLPKNTLGRQLFRHLKVYPGTFHPHCSQKPTQLQLK</sequence>
<dbReference type="Pfam" id="PF00572">
    <property type="entry name" value="Ribosomal_L13"/>
    <property type="match status" value="1"/>
</dbReference>
<dbReference type="EMBL" id="MT211886">
    <property type="protein sequence ID" value="QJF58742.1"/>
    <property type="molecule type" value="Genomic_DNA"/>
</dbReference>
<keyword evidence="3 4" id="KW-0687">Ribonucleoprotein</keyword>
<dbReference type="EMBL" id="MT211887">
    <property type="protein sequence ID" value="QJF58941.1"/>
    <property type="molecule type" value="Genomic_DNA"/>
</dbReference>
<dbReference type="HAMAP" id="MF_01366">
    <property type="entry name" value="Ribosomal_uL13"/>
    <property type="match status" value="1"/>
</dbReference>
<dbReference type="GO" id="GO:0022625">
    <property type="term" value="C:cytosolic large ribosomal subunit"/>
    <property type="evidence" value="ECO:0007669"/>
    <property type="project" value="TreeGrafter"/>
</dbReference>
<keyword evidence="6" id="KW-0934">Plastid</keyword>
<dbReference type="GO" id="GO:0003729">
    <property type="term" value="F:mRNA binding"/>
    <property type="evidence" value="ECO:0007669"/>
    <property type="project" value="TreeGrafter"/>
</dbReference>
<dbReference type="GO" id="GO:0017148">
    <property type="term" value="P:negative regulation of translation"/>
    <property type="evidence" value="ECO:0007669"/>
    <property type="project" value="TreeGrafter"/>
</dbReference>
<protein>
    <recommendedName>
        <fullName evidence="4">Large ribosomal subunit protein uL13c</fullName>
    </recommendedName>
</protein>
<dbReference type="AlphaFoldDB" id="A0A6M3WBR3"/>
<proteinExistence type="inferred from homology"/>
<dbReference type="PANTHER" id="PTHR11545">
    <property type="entry name" value="RIBOSOMAL PROTEIN L13"/>
    <property type="match status" value="1"/>
</dbReference>
<gene>
    <name evidence="4 6" type="primary">rpl13</name>
</gene>
<dbReference type="GO" id="GO:0009507">
    <property type="term" value="C:chloroplast"/>
    <property type="evidence" value="ECO:0007669"/>
    <property type="project" value="UniProtKB-SubCell"/>
</dbReference>
<dbReference type="CDD" id="cd00392">
    <property type="entry name" value="Ribosomal_L13"/>
    <property type="match status" value="1"/>
</dbReference>
<evidence type="ECO:0000313" key="6">
    <source>
        <dbReference type="EMBL" id="QJF58742.1"/>
    </source>
</evidence>
<dbReference type="InterPro" id="IPR005823">
    <property type="entry name" value="Ribosomal_uL13_bac-type"/>
</dbReference>
<dbReference type="GO" id="GO:0006412">
    <property type="term" value="P:translation"/>
    <property type="evidence" value="ECO:0007669"/>
    <property type="project" value="UniProtKB-UniRule"/>
</dbReference>
<dbReference type="GO" id="GO:0003735">
    <property type="term" value="F:structural constituent of ribosome"/>
    <property type="evidence" value="ECO:0007669"/>
    <property type="project" value="InterPro"/>
</dbReference>
<evidence type="ECO:0000256" key="3">
    <source>
        <dbReference type="ARBA" id="ARBA00023274"/>
    </source>
</evidence>
<keyword evidence="2 4" id="KW-0689">Ribosomal protein</keyword>
<dbReference type="InterPro" id="IPR036899">
    <property type="entry name" value="Ribosomal_uL13_sf"/>
</dbReference>
<dbReference type="PIRSF" id="PIRSF002181">
    <property type="entry name" value="Ribosomal_L13"/>
    <property type="match status" value="1"/>
</dbReference>
<dbReference type="InterPro" id="IPR005822">
    <property type="entry name" value="Ribosomal_uL13"/>
</dbReference>
<accession>A0A6M3WBR3</accession>
<dbReference type="NCBIfam" id="TIGR01066">
    <property type="entry name" value="rplM_bact"/>
    <property type="match status" value="1"/>
</dbReference>
<comment type="subcellular location">
    <subcellularLocation>
        <location evidence="4">Plastid</location>
        <location evidence="4">Chloroplast</location>
    </subcellularLocation>
</comment>
<reference evidence="6" key="1">
    <citation type="submission" date="2020-03" db="EMBL/GenBank/DDBJ databases">
        <title>Mitochondrial and Plastid genome variability of Corallina officinalis (Corallinales, Rhodophyta).</title>
        <authorList>
            <person name="Yesson C."/>
            <person name="Bian X."/>
            <person name="Williamson C."/>
            <person name="Briscoe A.G."/>
            <person name="Brodie J."/>
        </authorList>
    </citation>
    <scope>NUCLEOTIDE SEQUENCE</scope>
</reference>
<keyword evidence="6" id="KW-0150">Chloroplast</keyword>
<dbReference type="SUPFAM" id="SSF52161">
    <property type="entry name" value="Ribosomal protein L13"/>
    <property type="match status" value="1"/>
</dbReference>
<dbReference type="PROSITE" id="PS00783">
    <property type="entry name" value="RIBOSOMAL_L13"/>
    <property type="match status" value="1"/>
</dbReference>
<comment type="subunit">
    <text evidence="4">Part of the 50S ribosomal subunit.</text>
</comment>
<evidence type="ECO:0000256" key="5">
    <source>
        <dbReference type="RuleBase" id="RU003877"/>
    </source>
</evidence>
<dbReference type="InterPro" id="IPR023563">
    <property type="entry name" value="Ribosomal_uL13_CS"/>
</dbReference>
<geneLocation type="chloroplast" evidence="6"/>
<organism evidence="6">
    <name type="scientific">Corallina officinalis</name>
    <name type="common">Coral seaweed</name>
    <dbReference type="NCBI Taxonomy" id="35170"/>
    <lineage>
        <taxon>Eukaryota</taxon>
        <taxon>Rhodophyta</taxon>
        <taxon>Florideophyceae</taxon>
        <taxon>Corallinophycidae</taxon>
        <taxon>Corallinales</taxon>
        <taxon>Corallinaceae</taxon>
        <taxon>Corallinoideae</taxon>
        <taxon>Corallina</taxon>
    </lineage>
</organism>
<evidence type="ECO:0000256" key="2">
    <source>
        <dbReference type="ARBA" id="ARBA00022980"/>
    </source>
</evidence>
<name>A0A6M3WBR3_COROI</name>
<evidence type="ECO:0000256" key="4">
    <source>
        <dbReference type="HAMAP-Rule" id="MF_01366"/>
    </source>
</evidence>
<comment type="similarity">
    <text evidence="1 4 5">Belongs to the universal ribosomal protein uL13 family.</text>
</comment>